<evidence type="ECO:0000313" key="1">
    <source>
        <dbReference type="EMBL" id="AXK60758.1"/>
    </source>
</evidence>
<organism evidence="1 2">
    <name type="scientific">Candidatus Chromulinivorax destructor</name>
    <dbReference type="NCBI Taxonomy" id="2066483"/>
    <lineage>
        <taxon>Bacteria</taxon>
        <taxon>Candidatus Babelota</taxon>
        <taxon>Candidatus Babeliae</taxon>
        <taxon>Candidatus Babeliales</taxon>
        <taxon>Candidatus Chromulinivoraceae</taxon>
        <taxon>Candidatus Chromulinivorax</taxon>
    </lineage>
</organism>
<accession>A0A345ZBU1</accession>
<dbReference type="EMBL" id="CP025544">
    <property type="protein sequence ID" value="AXK60758.1"/>
    <property type="molecule type" value="Genomic_DNA"/>
</dbReference>
<dbReference type="Proteomes" id="UP000254834">
    <property type="component" value="Chromosome"/>
</dbReference>
<dbReference type="AlphaFoldDB" id="A0A345ZBU1"/>
<proteinExistence type="predicted"/>
<dbReference type="KEGG" id="cdes:C0J27_03315"/>
<evidence type="ECO:0000313" key="2">
    <source>
        <dbReference type="Proteomes" id="UP000254834"/>
    </source>
</evidence>
<sequence>MNCMLSYMFLFIFLNSVNLESMEKSSSSSLYENYDLGGDRCIEGGAGTYPPMSDEELAMRKKARKDKNNKAQKSWTAKFCGCISNQNVKKDK</sequence>
<protein>
    <submittedName>
        <fullName evidence="1">Uncharacterized protein</fullName>
    </submittedName>
</protein>
<name>A0A345ZBU1_9BACT</name>
<reference evidence="1 2" key="1">
    <citation type="submission" date="2017-12" db="EMBL/GenBank/DDBJ databases">
        <title>Chromulinavorax destructans is a abundant pathogen of dominant heterotrophic picoflagllates.</title>
        <authorList>
            <person name="Deeg C.M."/>
            <person name="Zimmer M."/>
            <person name="Suttle C.A."/>
        </authorList>
    </citation>
    <scope>NUCLEOTIDE SEQUENCE [LARGE SCALE GENOMIC DNA]</scope>
    <source>
        <strain evidence="1 2">SeV1</strain>
    </source>
</reference>
<gene>
    <name evidence="1" type="ORF">C0J27_03315</name>
</gene>
<keyword evidence="2" id="KW-1185">Reference proteome</keyword>